<proteinExistence type="predicted"/>
<evidence type="ECO:0000313" key="1">
    <source>
        <dbReference type="EMBL" id="KAJ8987110.1"/>
    </source>
</evidence>
<evidence type="ECO:0000313" key="2">
    <source>
        <dbReference type="Proteomes" id="UP001161757"/>
    </source>
</evidence>
<sequence>MLRRSPSQMFSVSLSGAFSSFLQHRVNSSLLERFLLPSQPESLELQLWRVDGLTVKHDLYCLNNGSHSSTDELPRMYSVAHVELISLQKDRECGCRTLRIPFQEACVILSVES</sequence>
<gene>
    <name evidence="1" type="ORF">HRR80_008853</name>
</gene>
<name>A0AAN6EKZ1_EXODE</name>
<dbReference type="Proteomes" id="UP001161757">
    <property type="component" value="Unassembled WGS sequence"/>
</dbReference>
<organism evidence="1 2">
    <name type="scientific">Exophiala dermatitidis</name>
    <name type="common">Black yeast-like fungus</name>
    <name type="synonym">Wangiella dermatitidis</name>
    <dbReference type="NCBI Taxonomy" id="5970"/>
    <lineage>
        <taxon>Eukaryota</taxon>
        <taxon>Fungi</taxon>
        <taxon>Dikarya</taxon>
        <taxon>Ascomycota</taxon>
        <taxon>Pezizomycotina</taxon>
        <taxon>Eurotiomycetes</taxon>
        <taxon>Chaetothyriomycetidae</taxon>
        <taxon>Chaetothyriales</taxon>
        <taxon>Herpotrichiellaceae</taxon>
        <taxon>Exophiala</taxon>
    </lineage>
</organism>
<dbReference type="AlphaFoldDB" id="A0AAN6EKZ1"/>
<reference evidence="1" key="1">
    <citation type="submission" date="2023-01" db="EMBL/GenBank/DDBJ databases">
        <title>Exophiala dermititidis isolated from Cystic Fibrosis Patient.</title>
        <authorList>
            <person name="Kurbessoian T."/>
            <person name="Crocker A."/>
            <person name="Murante D."/>
            <person name="Hogan D.A."/>
            <person name="Stajich J.E."/>
        </authorList>
    </citation>
    <scope>NUCLEOTIDE SEQUENCE</scope>
    <source>
        <strain evidence="1">Ex8</strain>
    </source>
</reference>
<dbReference type="EMBL" id="JAJGCB010000028">
    <property type="protein sequence ID" value="KAJ8987110.1"/>
    <property type="molecule type" value="Genomic_DNA"/>
</dbReference>
<comment type="caution">
    <text evidence="1">The sequence shown here is derived from an EMBL/GenBank/DDBJ whole genome shotgun (WGS) entry which is preliminary data.</text>
</comment>
<protein>
    <submittedName>
        <fullName evidence="1">Uncharacterized protein</fullName>
    </submittedName>
</protein>
<accession>A0AAN6EKZ1</accession>